<dbReference type="Pfam" id="PF05704">
    <property type="entry name" value="Caps_synth"/>
    <property type="match status" value="1"/>
</dbReference>
<keyword evidence="1" id="KW-0813">Transport</keyword>
<evidence type="ECO:0000256" key="2">
    <source>
        <dbReference type="SAM" id="MobiDB-lite"/>
    </source>
</evidence>
<dbReference type="GO" id="GO:0000329">
    <property type="term" value="C:fungal-type vacuole membrane"/>
    <property type="evidence" value="ECO:0007669"/>
    <property type="project" value="TreeGrafter"/>
</dbReference>
<feature type="region of interest" description="Disordered" evidence="2">
    <location>
        <begin position="578"/>
        <end position="606"/>
    </location>
</feature>
<keyword evidence="1" id="KW-0406">Ion transport</keyword>
<dbReference type="Proteomes" id="UP000284375">
    <property type="component" value="Unassembled WGS sequence"/>
</dbReference>
<dbReference type="STRING" id="252740.A0A423VDD2"/>
<feature type="transmembrane region" description="Helical" evidence="3">
    <location>
        <begin position="611"/>
        <end position="631"/>
    </location>
</feature>
<evidence type="ECO:0000256" key="3">
    <source>
        <dbReference type="SAM" id="Phobius"/>
    </source>
</evidence>
<dbReference type="SUPFAM" id="SSF53448">
    <property type="entry name" value="Nucleotide-diphospho-sugar transferases"/>
    <property type="match status" value="1"/>
</dbReference>
<dbReference type="AlphaFoldDB" id="A0A423VDD2"/>
<feature type="transmembrane region" description="Helical" evidence="3">
    <location>
        <begin position="484"/>
        <end position="505"/>
    </location>
</feature>
<accession>A0A423VDD2</accession>
<organism evidence="4 5">
    <name type="scientific">Cytospora chrysosperma</name>
    <name type="common">Cytospora canker fungus</name>
    <name type="synonym">Sphaeria chrysosperma</name>
    <dbReference type="NCBI Taxonomy" id="252740"/>
    <lineage>
        <taxon>Eukaryota</taxon>
        <taxon>Fungi</taxon>
        <taxon>Dikarya</taxon>
        <taxon>Ascomycota</taxon>
        <taxon>Pezizomycotina</taxon>
        <taxon>Sordariomycetes</taxon>
        <taxon>Sordariomycetidae</taxon>
        <taxon>Diaporthales</taxon>
        <taxon>Cytosporaceae</taxon>
        <taxon>Cytospora</taxon>
    </lineage>
</organism>
<gene>
    <name evidence="4" type="ORF">VSDG_08930</name>
</gene>
<dbReference type="EMBL" id="LJZO01000062">
    <property type="protein sequence ID" value="ROV88912.1"/>
    <property type="molecule type" value="Genomic_DNA"/>
</dbReference>
<evidence type="ECO:0000313" key="4">
    <source>
        <dbReference type="EMBL" id="ROV88912.1"/>
    </source>
</evidence>
<name>A0A423VDD2_CYTCH</name>
<dbReference type="GO" id="GO:0015369">
    <property type="term" value="F:calcium:proton antiporter activity"/>
    <property type="evidence" value="ECO:0007669"/>
    <property type="project" value="TreeGrafter"/>
</dbReference>
<proteinExistence type="predicted"/>
<feature type="compositionally biased region" description="Basic and acidic residues" evidence="2">
    <location>
        <begin position="590"/>
        <end position="606"/>
    </location>
</feature>
<sequence length="685" mass="76629">MISSWCSKYKYRLNEIPGTLPDHPQAFMTLGTSNLVLDQHNQGGMPMDSTFYPVPKGVHTIPKRNLDLRPDSEVDMNLLNPSPPSVSHEKNVWFFWHSGYCNMHPYTKRNVRAWHRRLSLKGWIIRVVDRVPGSPCNIANFLDVNGPEFFPRAFSEGTLTGTYALQHTSDLVRWPLLLKYGGVYADVGLMQIGDLDRLWNETVARPGSLWEVLSYNCGGSAEYDLTNYFLGARKNNPLFQRCHKLLLALWAEDGGKMSQNLSKEDSLELTDYIIQGQAARMTMGTVDEEDDWDGPAYVAHHVYAMEFMVGSQLINEMTAWDGRRAFELMSLQLPREGEPESEDQKLAREIVEACLSRSFGFKLAHGMILKRTYIAHKRVTIRWAQKPEWLPHCLSHAGGRGSGWNPFRKVCNEDQPRSRTWDGDAAEWQFQGNDGIFSSRPMDSSHDQQIDSTRPELADRSNANDAEKTRRPFIITNQIQRTLLAGWVNVLLLCGPAGIVLGAVVGPSLPTFFVNYAAVIPLYWLGDFAMTEIGLRTGELVGNYIEDAPKVANKDGLGKHAVKKGLVVPVSLMALPGSGDEETAARNSSRMREALNTDPKEEPEKYTEPSLHLMVALTTFVATTVMLYFCVDYMVNSISALIASSGLSNTFVGVILLPILNCDFTPIISAIYDEMNATMGYTLGG</sequence>
<feature type="compositionally biased region" description="Basic and acidic residues" evidence="2">
    <location>
        <begin position="443"/>
        <end position="459"/>
    </location>
</feature>
<feature type="transmembrane region" description="Helical" evidence="3">
    <location>
        <begin position="638"/>
        <end position="660"/>
    </location>
</feature>
<keyword evidence="5" id="KW-1185">Reference proteome</keyword>
<dbReference type="InterPro" id="IPR008441">
    <property type="entry name" value="AfumC-like_glycosyl_Trfase"/>
</dbReference>
<keyword evidence="3" id="KW-1133">Transmembrane helix</keyword>
<dbReference type="PANTHER" id="PTHR31503">
    <property type="entry name" value="VACUOLAR CALCIUM ION TRANSPORTER"/>
    <property type="match status" value="1"/>
</dbReference>
<feature type="transmembrane region" description="Helical" evidence="3">
    <location>
        <begin position="512"/>
        <end position="530"/>
    </location>
</feature>
<feature type="region of interest" description="Disordered" evidence="2">
    <location>
        <begin position="440"/>
        <end position="463"/>
    </location>
</feature>
<keyword evidence="3" id="KW-0812">Transmembrane</keyword>
<dbReference type="InterPro" id="IPR029044">
    <property type="entry name" value="Nucleotide-diphossugar_trans"/>
</dbReference>
<dbReference type="GO" id="GO:0016757">
    <property type="term" value="F:glycosyltransferase activity"/>
    <property type="evidence" value="ECO:0007669"/>
    <property type="project" value="InterPro"/>
</dbReference>
<dbReference type="OrthoDB" id="409543at2759"/>
<evidence type="ECO:0000256" key="1">
    <source>
        <dbReference type="ARBA" id="ARBA00023065"/>
    </source>
</evidence>
<evidence type="ECO:0000313" key="5">
    <source>
        <dbReference type="Proteomes" id="UP000284375"/>
    </source>
</evidence>
<comment type="caution">
    <text evidence="4">The sequence shown here is derived from an EMBL/GenBank/DDBJ whole genome shotgun (WGS) entry which is preliminary data.</text>
</comment>
<dbReference type="PANTHER" id="PTHR31503:SF20">
    <property type="entry name" value="CA(2+)_H(+) EXCHANGER, PUTATIVE (EUROFUNG)-RELATED"/>
    <property type="match status" value="1"/>
</dbReference>
<protein>
    <submittedName>
        <fullName evidence="4">Uncharacterized protein</fullName>
    </submittedName>
</protein>
<reference evidence="4 5" key="1">
    <citation type="submission" date="2015-09" db="EMBL/GenBank/DDBJ databases">
        <title>Host preference determinants of Valsa canker pathogens revealed by comparative genomics.</title>
        <authorList>
            <person name="Yin Z."/>
            <person name="Huang L."/>
        </authorList>
    </citation>
    <scope>NUCLEOTIDE SEQUENCE [LARGE SCALE GENOMIC DNA]</scope>
    <source>
        <strain evidence="4 5">YSFL</strain>
    </source>
</reference>
<dbReference type="InterPro" id="IPR004713">
    <property type="entry name" value="CaH_exchang"/>
</dbReference>
<keyword evidence="3" id="KW-0472">Membrane</keyword>
<dbReference type="Gene3D" id="3.90.550.20">
    <property type="match status" value="1"/>
</dbReference>
<dbReference type="GO" id="GO:0006874">
    <property type="term" value="P:intracellular calcium ion homeostasis"/>
    <property type="evidence" value="ECO:0007669"/>
    <property type="project" value="TreeGrafter"/>
</dbReference>